<feature type="compositionally biased region" description="Basic and acidic residues" evidence="1">
    <location>
        <begin position="177"/>
        <end position="193"/>
    </location>
</feature>
<evidence type="ECO:0000256" key="1">
    <source>
        <dbReference type="SAM" id="MobiDB-lite"/>
    </source>
</evidence>
<reference evidence="2" key="1">
    <citation type="submission" date="2020-10" db="EMBL/GenBank/DDBJ databases">
        <title>De novo genome project of the cellulose decomposer Thermobifida halotolerans type strain.</title>
        <authorList>
            <person name="Nagy I."/>
            <person name="Horvath B."/>
            <person name="Kukolya J."/>
            <person name="Nagy I."/>
            <person name="Orsini M."/>
        </authorList>
    </citation>
    <scope>NUCLEOTIDE SEQUENCE</scope>
    <source>
        <strain evidence="2">DSM 44931</strain>
    </source>
</reference>
<proteinExistence type="predicted"/>
<dbReference type="Proteomes" id="UP000265719">
    <property type="component" value="Chromosome"/>
</dbReference>
<keyword evidence="3" id="KW-1185">Reference proteome</keyword>
<dbReference type="RefSeq" id="WP_068689109.1">
    <property type="nucleotide sequence ID" value="NZ_CP063196.1"/>
</dbReference>
<protein>
    <submittedName>
        <fullName evidence="2">Uncharacterized protein</fullName>
    </submittedName>
</protein>
<dbReference type="KEGG" id="thao:NI17_014115"/>
<organism evidence="2 3">
    <name type="scientific">Thermobifida halotolerans</name>
    <dbReference type="NCBI Taxonomy" id="483545"/>
    <lineage>
        <taxon>Bacteria</taxon>
        <taxon>Bacillati</taxon>
        <taxon>Actinomycetota</taxon>
        <taxon>Actinomycetes</taxon>
        <taxon>Streptosporangiales</taxon>
        <taxon>Nocardiopsidaceae</taxon>
        <taxon>Thermobifida</taxon>
    </lineage>
</organism>
<accession>A0A399G3L1</accession>
<evidence type="ECO:0000313" key="3">
    <source>
        <dbReference type="Proteomes" id="UP000265719"/>
    </source>
</evidence>
<name>A0A399G3L1_9ACTN</name>
<feature type="region of interest" description="Disordered" evidence="1">
    <location>
        <begin position="1"/>
        <end position="26"/>
    </location>
</feature>
<gene>
    <name evidence="2" type="ORF">NI17_014115</name>
</gene>
<dbReference type="EMBL" id="CP063196">
    <property type="protein sequence ID" value="UOE17993.1"/>
    <property type="molecule type" value="Genomic_DNA"/>
</dbReference>
<feature type="region of interest" description="Disordered" evidence="1">
    <location>
        <begin position="158"/>
        <end position="215"/>
    </location>
</feature>
<feature type="compositionally biased region" description="Polar residues" evidence="1">
    <location>
        <begin position="198"/>
        <end position="207"/>
    </location>
</feature>
<dbReference type="AlphaFoldDB" id="A0A399G3L1"/>
<evidence type="ECO:0000313" key="2">
    <source>
        <dbReference type="EMBL" id="UOE17993.1"/>
    </source>
</evidence>
<sequence>MANAWMPGARRVTGTVPAGRSRGGAPRAVWCVSESDPDRWSARAAARQLDRTGRTAHLVWNPVTGDIAQLLPATAAAAGQLTPAGSVDRALEGRVCILVQVVGRSPAPFTDSPLNGLTAILDWLDSWEIPRSWPAGPPGPLPPHRDDADRERLWAQGGHFGHSQVPGSAADGPGAIDVERMRDGRLPRPRQERPVASTAPSPSNGTRSRPVPRHD</sequence>